<dbReference type="GO" id="GO:0005788">
    <property type="term" value="C:endoplasmic reticulum lumen"/>
    <property type="evidence" value="ECO:0007669"/>
    <property type="project" value="UniProtKB-SubCell"/>
</dbReference>
<dbReference type="GO" id="GO:0045747">
    <property type="term" value="P:positive regulation of Notch signaling pathway"/>
    <property type="evidence" value="ECO:0007669"/>
    <property type="project" value="TreeGrafter"/>
</dbReference>
<comment type="similarity">
    <text evidence="3">Belongs to the glycosyltransferase 90 family.</text>
</comment>
<gene>
    <name evidence="8" type="ORF">APICC_04812</name>
</gene>
<dbReference type="Proteomes" id="UP000242457">
    <property type="component" value="Unassembled WGS sequence"/>
</dbReference>
<dbReference type="PANTHER" id="PTHR12203:SF35">
    <property type="entry name" value="PROTEIN O-GLUCOSYLTRANSFERASE 1"/>
    <property type="match status" value="1"/>
</dbReference>
<evidence type="ECO:0000256" key="6">
    <source>
        <dbReference type="ARBA" id="ARBA00045690"/>
    </source>
</evidence>
<evidence type="ECO:0000256" key="1">
    <source>
        <dbReference type="ARBA" id="ARBA00004319"/>
    </source>
</evidence>
<dbReference type="InterPro" id="IPR051091">
    <property type="entry name" value="O-Glucosyltr/Glycosyltrsf_90"/>
</dbReference>
<evidence type="ECO:0000256" key="2">
    <source>
        <dbReference type="ARBA" id="ARBA00004922"/>
    </source>
</evidence>
<evidence type="ECO:0000259" key="7">
    <source>
        <dbReference type="SMART" id="SM00672"/>
    </source>
</evidence>
<evidence type="ECO:0000256" key="5">
    <source>
        <dbReference type="ARBA" id="ARBA00022679"/>
    </source>
</evidence>
<sequence length="438" mass="51005">MEGGWDVGGQGGSPIRSNLQACLYFNLLDGVRKIIIFSEVGISEYIPEGNCEEQYCSIDNTVDCVKEKKVNIYKVGLNKQYNKYYNAIEEAEKDYKVCNNINNNCFKDVIINDLKPFKEKGINKDLIDIAKIRGTFYQIIQGKLYRQKDCMFPSRCAGIEYFLLKLAPGLTDMDLVINVRDYPQSSKYFGDPLPIFSFSKTSQYYDITYPAWAFWEGGPAISLYPRGLGRWDEHCISLDKASNNTLWEKKENKVFFRGSRTSSERDNLVLLSRKKPNLVDAQYTKNQAWKSNEDTLYAPPASEVPLEAHCKYKYLFNYRGVAASFRHKHLFLCRSLVFHVGDEWNEFYYNAMIPWIHYIPVSKDANQTVLEEIIQFAIDNDDISKKIANHGRDFIWNNLKISDVTQFWKKLLKKYSKLLKYKISLDKNLIKIERKERS</sequence>
<keyword evidence="4" id="KW-0328">Glycosyltransferase</keyword>
<keyword evidence="5" id="KW-0808">Transferase</keyword>
<comment type="function">
    <text evidence="6">Protein O-glucosyltransferase. Catalyzes the reaction that attaches glucose through an O-glycosidic linkage to a conserved serine residue found in the consensus sequence C-X-S-X-[PA]-C in epidermal growth factor-like repeats. Regulates Notch signaling by glucosylating Notch in the ER, glucosylation is required for the correct folding and cleavage of Notch.</text>
</comment>
<dbReference type="PANTHER" id="PTHR12203">
    <property type="entry name" value="KDEL LYS-ASP-GLU-LEU CONTAINING - RELATED"/>
    <property type="match status" value="1"/>
</dbReference>
<protein>
    <submittedName>
        <fullName evidence="8">CAP10 family protein</fullName>
    </submittedName>
</protein>
<evidence type="ECO:0000313" key="9">
    <source>
        <dbReference type="Proteomes" id="UP000242457"/>
    </source>
</evidence>
<dbReference type="Pfam" id="PF05686">
    <property type="entry name" value="Glyco_transf_90"/>
    <property type="match status" value="1"/>
</dbReference>
<evidence type="ECO:0000256" key="3">
    <source>
        <dbReference type="ARBA" id="ARBA00010118"/>
    </source>
</evidence>
<dbReference type="GO" id="GO:0035252">
    <property type="term" value="F:UDP-xylosyltransferase activity"/>
    <property type="evidence" value="ECO:0007669"/>
    <property type="project" value="TreeGrafter"/>
</dbReference>
<name>A0A2A3E4J9_APICC</name>
<dbReference type="AlphaFoldDB" id="A0A2A3E4J9"/>
<evidence type="ECO:0000313" key="8">
    <source>
        <dbReference type="EMBL" id="PBC26089.1"/>
    </source>
</evidence>
<dbReference type="GO" id="GO:0035251">
    <property type="term" value="F:UDP-glucosyltransferase activity"/>
    <property type="evidence" value="ECO:0007669"/>
    <property type="project" value="TreeGrafter"/>
</dbReference>
<dbReference type="InterPro" id="IPR006598">
    <property type="entry name" value="CAP10"/>
</dbReference>
<comment type="pathway">
    <text evidence="2">Protein modification; protein glycosylation.</text>
</comment>
<comment type="subcellular location">
    <subcellularLocation>
        <location evidence="1">Endoplasmic reticulum lumen</location>
    </subcellularLocation>
</comment>
<organism evidence="8 9">
    <name type="scientific">Apis cerana cerana</name>
    <name type="common">Oriental honeybee</name>
    <dbReference type="NCBI Taxonomy" id="94128"/>
    <lineage>
        <taxon>Eukaryota</taxon>
        <taxon>Metazoa</taxon>
        <taxon>Ecdysozoa</taxon>
        <taxon>Arthropoda</taxon>
        <taxon>Hexapoda</taxon>
        <taxon>Insecta</taxon>
        <taxon>Pterygota</taxon>
        <taxon>Neoptera</taxon>
        <taxon>Endopterygota</taxon>
        <taxon>Hymenoptera</taxon>
        <taxon>Apocrita</taxon>
        <taxon>Aculeata</taxon>
        <taxon>Apoidea</taxon>
        <taxon>Anthophila</taxon>
        <taxon>Apidae</taxon>
        <taxon>Apis</taxon>
    </lineage>
</organism>
<evidence type="ECO:0000256" key="4">
    <source>
        <dbReference type="ARBA" id="ARBA00022676"/>
    </source>
</evidence>
<accession>A0A2A3E4J9</accession>
<feature type="domain" description="Glycosyl transferase CAP10" evidence="7">
    <location>
        <begin position="169"/>
        <end position="422"/>
    </location>
</feature>
<reference evidence="8 9" key="1">
    <citation type="submission" date="2014-07" db="EMBL/GenBank/DDBJ databases">
        <title>Genomic and transcriptomic analysis on Apis cerana provide comprehensive insights into honey bee biology.</title>
        <authorList>
            <person name="Diao Q."/>
            <person name="Sun L."/>
            <person name="Zheng H."/>
            <person name="Zheng H."/>
            <person name="Xu S."/>
            <person name="Wang S."/>
            <person name="Zeng Z."/>
            <person name="Hu F."/>
            <person name="Su S."/>
            <person name="Wu J."/>
        </authorList>
    </citation>
    <scope>NUCLEOTIDE SEQUENCE [LARGE SCALE GENOMIC DNA]</scope>
    <source>
        <tissue evidence="8">Pupae without intestine</tissue>
    </source>
</reference>
<dbReference type="SMART" id="SM00672">
    <property type="entry name" value="CAP10"/>
    <property type="match status" value="1"/>
</dbReference>
<dbReference type="GO" id="GO:0006493">
    <property type="term" value="P:protein O-linked glycosylation"/>
    <property type="evidence" value="ECO:0007669"/>
    <property type="project" value="TreeGrafter"/>
</dbReference>
<dbReference type="EMBL" id="KZ288411">
    <property type="protein sequence ID" value="PBC26089.1"/>
    <property type="molecule type" value="Genomic_DNA"/>
</dbReference>
<dbReference type="STRING" id="94128.A0A2A3E4J9"/>
<proteinExistence type="inferred from homology"/>
<dbReference type="OrthoDB" id="202415at2759"/>
<keyword evidence="9" id="KW-1185">Reference proteome</keyword>